<feature type="transmembrane region" description="Helical" evidence="6">
    <location>
        <begin position="254"/>
        <end position="272"/>
    </location>
</feature>
<dbReference type="PANTHER" id="PTHR20855">
    <property type="entry name" value="ADIPOR/PROGESTIN RECEPTOR-RELATED"/>
    <property type="match status" value="1"/>
</dbReference>
<gene>
    <name evidence="7" type="ORF">FCM35_KLT04267</name>
</gene>
<proteinExistence type="predicted"/>
<keyword evidence="3 6" id="KW-1133">Transmembrane helix</keyword>
<keyword evidence="8" id="KW-1185">Reference proteome</keyword>
<dbReference type="EMBL" id="SWLB01000013">
    <property type="protein sequence ID" value="KAF3330913.1"/>
    <property type="molecule type" value="Genomic_DNA"/>
</dbReference>
<accession>A0A833VQ55</accession>
<feature type="transmembrane region" description="Helical" evidence="6">
    <location>
        <begin position="284"/>
        <end position="306"/>
    </location>
</feature>
<dbReference type="Proteomes" id="UP000623129">
    <property type="component" value="Unassembled WGS sequence"/>
</dbReference>
<evidence type="ECO:0000313" key="7">
    <source>
        <dbReference type="EMBL" id="KAF3330913.1"/>
    </source>
</evidence>
<evidence type="ECO:0000256" key="2">
    <source>
        <dbReference type="ARBA" id="ARBA00022692"/>
    </source>
</evidence>
<comment type="caution">
    <text evidence="7">The sequence shown here is derived from an EMBL/GenBank/DDBJ whole genome shotgun (WGS) entry which is preliminary data.</text>
</comment>
<dbReference type="GO" id="GO:0046872">
    <property type="term" value="F:metal ion binding"/>
    <property type="evidence" value="ECO:0007669"/>
    <property type="project" value="UniProtKB-KW"/>
</dbReference>
<dbReference type="OrthoDB" id="529367at2759"/>
<dbReference type="GO" id="GO:0009725">
    <property type="term" value="P:response to hormone"/>
    <property type="evidence" value="ECO:0007669"/>
    <property type="project" value="UniProtKB-ARBA"/>
</dbReference>
<evidence type="ECO:0000256" key="5">
    <source>
        <dbReference type="PIRSR" id="PIRSR604254-1"/>
    </source>
</evidence>
<evidence type="ECO:0000256" key="6">
    <source>
        <dbReference type="SAM" id="Phobius"/>
    </source>
</evidence>
<dbReference type="PANTHER" id="PTHR20855:SF113">
    <property type="entry name" value="HAEMOLYSIN-III RELATED FAMILY PROTEIN, EXPRESSED"/>
    <property type="match status" value="1"/>
</dbReference>
<comment type="subcellular location">
    <subcellularLocation>
        <location evidence="1">Membrane</location>
        <topology evidence="1">Multi-pass membrane protein</topology>
    </subcellularLocation>
</comment>
<feature type="transmembrane region" description="Helical" evidence="6">
    <location>
        <begin position="162"/>
        <end position="184"/>
    </location>
</feature>
<evidence type="ECO:0000256" key="3">
    <source>
        <dbReference type="ARBA" id="ARBA00022989"/>
    </source>
</evidence>
<dbReference type="GO" id="GO:0016020">
    <property type="term" value="C:membrane"/>
    <property type="evidence" value="ECO:0007669"/>
    <property type="project" value="UniProtKB-SubCell"/>
</dbReference>
<protein>
    <submittedName>
        <fullName evidence="7">Heptahelical transmembrane protein 4-like protein</fullName>
    </submittedName>
</protein>
<keyword evidence="5" id="KW-0479">Metal-binding</keyword>
<reference evidence="7" key="1">
    <citation type="submission" date="2020-01" db="EMBL/GenBank/DDBJ databases">
        <title>Genome sequence of Kobresia littledalei, the first chromosome-level genome in the family Cyperaceae.</title>
        <authorList>
            <person name="Qu G."/>
        </authorList>
    </citation>
    <scope>NUCLEOTIDE SEQUENCE</scope>
    <source>
        <strain evidence="7">C.B.Clarke</strain>
        <tissue evidence="7">Leaf</tissue>
    </source>
</reference>
<name>A0A833VQ55_9POAL</name>
<evidence type="ECO:0000256" key="4">
    <source>
        <dbReference type="ARBA" id="ARBA00023136"/>
    </source>
</evidence>
<keyword evidence="4 6" id="KW-0472">Membrane</keyword>
<dbReference type="Pfam" id="PF03006">
    <property type="entry name" value="HlyIII"/>
    <property type="match status" value="1"/>
</dbReference>
<dbReference type="AlphaFoldDB" id="A0A833VQ55"/>
<sequence>METVATLEKTTLLLNPLIEKEDVKREEEPSCSHQHKQKLSLVSYESLPEFLKHNEFVINYYRSEWPLKDAFLSLFAVHNETLNIWIHLVGFFLFLSLTLSAMTMDPMNANAMKATSQQLANSTNTFLHSNNPVASVQLPMDAITVDMGPATELVANISRWPFYAYLCGAMFCLLMSSTCHLLSCHSKHTSYIMLRLDYAGIISLIVTSFYPLVYYSFACSPFFQSLYITSITVFGVTALLVSLLPAFEKPELRWVRAGLFASMGLSGLVPIVHKTILYADKPEALITTCYEMVMGLFYASGVVVYTTRAPERWLPGKFDLAGQSHQLFHILVIAGAYTHYLAGLVYVSWREVEGC</sequence>
<feature type="transmembrane region" description="Helical" evidence="6">
    <location>
        <begin position="327"/>
        <end position="349"/>
    </location>
</feature>
<evidence type="ECO:0000313" key="8">
    <source>
        <dbReference type="Proteomes" id="UP000623129"/>
    </source>
</evidence>
<keyword evidence="2 6" id="KW-0812">Transmembrane</keyword>
<feature type="transmembrane region" description="Helical" evidence="6">
    <location>
        <begin position="226"/>
        <end position="247"/>
    </location>
</feature>
<feature type="binding site" evidence="5">
    <location>
        <position position="180"/>
    </location>
    <ligand>
        <name>Zn(2+)</name>
        <dbReference type="ChEBI" id="CHEBI:29105"/>
    </ligand>
</feature>
<feature type="transmembrane region" description="Helical" evidence="6">
    <location>
        <begin position="196"/>
        <end position="214"/>
    </location>
</feature>
<dbReference type="GO" id="GO:0038023">
    <property type="term" value="F:signaling receptor activity"/>
    <property type="evidence" value="ECO:0007669"/>
    <property type="project" value="TreeGrafter"/>
</dbReference>
<dbReference type="GO" id="GO:0009744">
    <property type="term" value="P:response to sucrose"/>
    <property type="evidence" value="ECO:0007669"/>
    <property type="project" value="UniProtKB-ARBA"/>
</dbReference>
<evidence type="ECO:0000256" key="1">
    <source>
        <dbReference type="ARBA" id="ARBA00004141"/>
    </source>
</evidence>
<dbReference type="InterPro" id="IPR004254">
    <property type="entry name" value="AdipoR/HlyIII-related"/>
</dbReference>
<feature type="transmembrane region" description="Helical" evidence="6">
    <location>
        <begin position="82"/>
        <end position="102"/>
    </location>
</feature>
<organism evidence="7 8">
    <name type="scientific">Carex littledalei</name>
    <dbReference type="NCBI Taxonomy" id="544730"/>
    <lineage>
        <taxon>Eukaryota</taxon>
        <taxon>Viridiplantae</taxon>
        <taxon>Streptophyta</taxon>
        <taxon>Embryophyta</taxon>
        <taxon>Tracheophyta</taxon>
        <taxon>Spermatophyta</taxon>
        <taxon>Magnoliopsida</taxon>
        <taxon>Liliopsida</taxon>
        <taxon>Poales</taxon>
        <taxon>Cyperaceae</taxon>
        <taxon>Cyperoideae</taxon>
        <taxon>Cariceae</taxon>
        <taxon>Carex</taxon>
        <taxon>Carex subgen. Euthyceras</taxon>
    </lineage>
</organism>
<keyword evidence="5" id="KW-0862">Zinc</keyword>
<feature type="binding site" evidence="5">
    <location>
        <position position="329"/>
    </location>
    <ligand>
        <name>Zn(2+)</name>
        <dbReference type="ChEBI" id="CHEBI:29105"/>
    </ligand>
</feature>
<feature type="binding site" evidence="5">
    <location>
        <position position="325"/>
    </location>
    <ligand>
        <name>Zn(2+)</name>
        <dbReference type="ChEBI" id="CHEBI:29105"/>
    </ligand>
</feature>